<evidence type="ECO:0000313" key="2">
    <source>
        <dbReference type="EMBL" id="MDF0716577.1"/>
    </source>
</evidence>
<keyword evidence="3" id="KW-1185">Reference proteome</keyword>
<comment type="caution">
    <text evidence="2">The sequence shown here is derived from an EMBL/GenBank/DDBJ whole genome shotgun (WGS) entry which is preliminary data.</text>
</comment>
<evidence type="ECO:0000259" key="1">
    <source>
        <dbReference type="Pfam" id="PF13648"/>
    </source>
</evidence>
<dbReference type="Pfam" id="PF13648">
    <property type="entry name" value="Lipocalin_4"/>
    <property type="match status" value="1"/>
</dbReference>
<evidence type="ECO:0000313" key="3">
    <source>
        <dbReference type="Proteomes" id="UP001221366"/>
    </source>
</evidence>
<reference evidence="2 3" key="1">
    <citation type="submission" date="2023-03" db="EMBL/GenBank/DDBJ databases">
        <title>Muricauda XX sp. nov. and Muricauda XXX sp. nov., two novel species isolated from Okinawa Trough.</title>
        <authorList>
            <person name="Cao W."/>
            <person name="Deng X."/>
        </authorList>
    </citation>
    <scope>NUCLEOTIDE SEQUENCE [LARGE SCALE GENOMIC DNA]</scope>
    <source>
        <strain evidence="2 3">334s03</strain>
    </source>
</reference>
<gene>
    <name evidence="2" type="ORF">PY092_10490</name>
</gene>
<dbReference type="InterPro" id="IPR024311">
    <property type="entry name" value="Lipocalin-like"/>
</dbReference>
<dbReference type="RefSeq" id="WP_275615802.1">
    <property type="nucleotide sequence ID" value="NZ_JARFVB010000005.1"/>
</dbReference>
<dbReference type="Proteomes" id="UP001221366">
    <property type="component" value="Unassembled WGS sequence"/>
</dbReference>
<protein>
    <submittedName>
        <fullName evidence="2">Lipocalin family protein</fullName>
    </submittedName>
</protein>
<dbReference type="EMBL" id="JARFVB010000005">
    <property type="protein sequence ID" value="MDF0716577.1"/>
    <property type="molecule type" value="Genomic_DNA"/>
</dbReference>
<dbReference type="PROSITE" id="PS51257">
    <property type="entry name" value="PROKAR_LIPOPROTEIN"/>
    <property type="match status" value="1"/>
</dbReference>
<organism evidence="2 3">
    <name type="scientific">Flagellimonas yonaguniensis</name>
    <dbReference type="NCBI Taxonomy" id="3031325"/>
    <lineage>
        <taxon>Bacteria</taxon>
        <taxon>Pseudomonadati</taxon>
        <taxon>Bacteroidota</taxon>
        <taxon>Flavobacteriia</taxon>
        <taxon>Flavobacteriales</taxon>
        <taxon>Flavobacteriaceae</taxon>
        <taxon>Flagellimonas</taxon>
    </lineage>
</organism>
<name>A0ABT5Y0K9_9FLAO</name>
<accession>A0ABT5Y0K9</accession>
<feature type="domain" description="Lipocalin-like" evidence="1">
    <location>
        <begin position="35"/>
        <end position="141"/>
    </location>
</feature>
<sequence>MKISTIIFLVFSIMFVFSCNKDDDQVSVADRNRALLGQWEYEAIMTDRAVDLNGDNTSNIDLFNTQELPQCVKDNITTYTEDGPSGKPEYNVTENNLACDDNNPFSFVEEDFWILTNNNATISFEGREPFRIIELTKNRLKVESDDTFDGQNYIMTITYKKK</sequence>
<proteinExistence type="predicted"/>